<dbReference type="KEGG" id="fcz:IMF26_07800"/>
<gene>
    <name evidence="2" type="ORF">IMF26_07800</name>
</gene>
<feature type="domain" description="Pyruvate kinase C-terminal" evidence="1">
    <location>
        <begin position="16"/>
        <end position="159"/>
    </location>
</feature>
<organism evidence="2">
    <name type="scientific">Candidatus Fermentithermobacillus carboniphilus</name>
    <dbReference type="NCBI Taxonomy" id="3085328"/>
    <lineage>
        <taxon>Bacteria</taxon>
        <taxon>Bacillati</taxon>
        <taxon>Bacillota</taxon>
        <taxon>Candidatus Fermentithermobacillia</taxon>
        <taxon>Candidatus Fermentithermobacillales</taxon>
        <taxon>Candidatus Fermentithermobacillaceae</taxon>
        <taxon>Candidatus Fermentithermobacillus</taxon>
    </lineage>
</organism>
<evidence type="ECO:0000259" key="1">
    <source>
        <dbReference type="Pfam" id="PF02887"/>
    </source>
</evidence>
<dbReference type="AlphaFoldDB" id="A0AAT9LAA2"/>
<accession>A0AAT9LAA2</accession>
<dbReference type="SUPFAM" id="SSF52935">
    <property type="entry name" value="PK C-terminal domain-like"/>
    <property type="match status" value="1"/>
</dbReference>
<reference evidence="2" key="1">
    <citation type="submission" date="2020-10" db="EMBL/GenBank/DDBJ databases">
        <authorList>
            <person name="Kadnikov V."/>
            <person name="Beletsky A.V."/>
            <person name="Mardanov A.V."/>
            <person name="Karnachuk O.V."/>
            <person name="Ravin N.V."/>
        </authorList>
    </citation>
    <scope>NUCLEOTIDE SEQUENCE</scope>
    <source>
        <strain evidence="2">Bu02</strain>
    </source>
</reference>
<proteinExistence type="predicted"/>
<sequence length="185" mass="19979">MTVYFDKPGRQNTGEVARLALERAKDLGIDYIVVASNTGYTARHFLGKIPHLVCVTHHVGFKEPGFDEMGRETREELKRSGAEILTTTHLFGNVERAVTNKFGGLYPGGIISNTLRMFSQGTKVAVEIAVMALDAGLIPYGKPVIAVGGSGGGADTALVLVPSHAKTIFDTEILEVICKPRRPKE</sequence>
<dbReference type="EMBL" id="CP062796">
    <property type="protein sequence ID" value="QUL97969.1"/>
    <property type="molecule type" value="Genomic_DNA"/>
</dbReference>
<evidence type="ECO:0000313" key="2">
    <source>
        <dbReference type="EMBL" id="QUL97969.1"/>
    </source>
</evidence>
<dbReference type="Pfam" id="PF02887">
    <property type="entry name" value="PK_C"/>
    <property type="match status" value="1"/>
</dbReference>
<dbReference type="InterPro" id="IPR036918">
    <property type="entry name" value="Pyrv_Knase_C_sf"/>
</dbReference>
<dbReference type="PIRSF" id="PIRSF016138">
    <property type="entry name" value="UCP016138"/>
    <property type="match status" value="1"/>
</dbReference>
<dbReference type="Gene3D" id="3.40.1380.20">
    <property type="entry name" value="Pyruvate kinase, C-terminal domain"/>
    <property type="match status" value="1"/>
</dbReference>
<reference evidence="2" key="2">
    <citation type="journal article" date="2023" name="Biology">
        <title>Prokaryotic Life Associated with Coal-Fire Gas Vents Revealed by Metagenomics.</title>
        <authorList>
            <person name="Kadnikov V.V."/>
            <person name="Mardanov A.V."/>
            <person name="Beletsky A.V."/>
            <person name="Karnachuk O.V."/>
            <person name="Ravin N.V."/>
        </authorList>
    </citation>
    <scope>NUCLEOTIDE SEQUENCE</scope>
    <source>
        <strain evidence="2">Bu02</strain>
    </source>
</reference>
<protein>
    <recommendedName>
        <fullName evidence="1">Pyruvate kinase C-terminal domain-containing protein</fullName>
    </recommendedName>
</protein>
<dbReference type="InterPro" id="IPR015795">
    <property type="entry name" value="Pyrv_Knase_C"/>
</dbReference>
<dbReference type="InterPro" id="IPR015074">
    <property type="entry name" value="DUF1867"/>
</dbReference>
<name>A0AAT9LAA2_9FIRM</name>